<dbReference type="CDD" id="cd06261">
    <property type="entry name" value="TM_PBP2"/>
    <property type="match status" value="1"/>
</dbReference>
<evidence type="ECO:0000256" key="6">
    <source>
        <dbReference type="ARBA" id="ARBA00023136"/>
    </source>
</evidence>
<dbReference type="InterPro" id="IPR000515">
    <property type="entry name" value="MetI-like"/>
</dbReference>
<dbReference type="PROSITE" id="PS50928">
    <property type="entry name" value="ABC_TM1"/>
    <property type="match status" value="1"/>
</dbReference>
<dbReference type="OrthoDB" id="24153at2"/>
<dbReference type="EMBL" id="APBN01000009">
    <property type="protein sequence ID" value="EMT51264.1"/>
    <property type="molecule type" value="Genomic_DNA"/>
</dbReference>
<evidence type="ECO:0000256" key="7">
    <source>
        <dbReference type="RuleBase" id="RU363032"/>
    </source>
</evidence>
<protein>
    <submittedName>
        <fullName evidence="9">Dipeptide ABC superfamily ATP binding cassette transporter, membrane protein</fullName>
    </submittedName>
</protein>
<sequence>MIRYTARRIFQLIPVLFGVSIIVFAIINLIPGDPAQVILGERADAESIQKLRHELGLDLPLYQQYGNYLLNILQGDLGTSLVTGKAISEELLPHLAATAELTLFAMIFAVIVGVNVGIVSAWKRNTWIDYIPMLLALVGVSMPIFWLGLMEQWLFGLQLEWLPVLGRNDPRVTVETITHFYLIDTLLAGNYEQFWSSVRHLILPAMALGTIPMAYIARMTRSSMLEVLKHDYVRTARAKGLHEFFVVYKHGLKNAFAPVMTIIGLEVGRLLGGAVLTETIFGWPGVGQYIYNAIGYRDYAVIQSGILVLAVIFIVVNLIVDLLYSYLDPRIQYK</sequence>
<comment type="subcellular location">
    <subcellularLocation>
        <location evidence="1 7">Cell membrane</location>
        <topology evidence="1 7">Multi-pass membrane protein</topology>
    </subcellularLocation>
</comment>
<comment type="similarity">
    <text evidence="7">Belongs to the binding-protein-dependent transport system permease family.</text>
</comment>
<keyword evidence="3" id="KW-1003">Cell membrane</keyword>
<keyword evidence="10" id="KW-1185">Reference proteome</keyword>
<evidence type="ECO:0000259" key="8">
    <source>
        <dbReference type="PROSITE" id="PS50928"/>
    </source>
</evidence>
<keyword evidence="6 7" id="KW-0472">Membrane</keyword>
<comment type="caution">
    <text evidence="9">The sequence shown here is derived from an EMBL/GenBank/DDBJ whole genome shotgun (WGS) entry which is preliminary data.</text>
</comment>
<proteinExistence type="inferred from homology"/>
<feature type="transmembrane region" description="Helical" evidence="7">
    <location>
        <begin position="12"/>
        <end position="30"/>
    </location>
</feature>
<dbReference type="PATRIC" id="fig|1300222.3.peg.3907"/>
<dbReference type="Pfam" id="PF00528">
    <property type="entry name" value="BPD_transp_1"/>
    <property type="match status" value="1"/>
</dbReference>
<keyword evidence="2 7" id="KW-0813">Transport</keyword>
<accession>M8D4P7</accession>
<feature type="transmembrane region" description="Helical" evidence="7">
    <location>
        <begin position="134"/>
        <end position="155"/>
    </location>
</feature>
<organism evidence="9 10">
    <name type="scientific">Brevibacillus borstelensis AK1</name>
    <dbReference type="NCBI Taxonomy" id="1300222"/>
    <lineage>
        <taxon>Bacteria</taxon>
        <taxon>Bacillati</taxon>
        <taxon>Bacillota</taxon>
        <taxon>Bacilli</taxon>
        <taxon>Bacillales</taxon>
        <taxon>Paenibacillaceae</taxon>
        <taxon>Brevibacillus</taxon>
    </lineage>
</organism>
<dbReference type="InterPro" id="IPR045621">
    <property type="entry name" value="BPD_transp_1_N"/>
</dbReference>
<reference evidence="9 10" key="1">
    <citation type="submission" date="2013-03" db="EMBL/GenBank/DDBJ databases">
        <title>Assembly of a new bacterial strain Brevibacillus borstelensis AK1.</title>
        <authorList>
            <person name="Rajan I."/>
            <person name="PoliReddy D."/>
            <person name="Sugumar T."/>
            <person name="Rathinam K."/>
            <person name="Alqarawi S."/>
            <person name="Khalil A.B."/>
            <person name="Sivakumar N."/>
        </authorList>
    </citation>
    <scope>NUCLEOTIDE SEQUENCE [LARGE SCALE GENOMIC DNA]</scope>
    <source>
        <strain evidence="9 10">AK1</strain>
    </source>
</reference>
<name>M8D4P7_9BACL</name>
<feature type="transmembrane region" description="Helical" evidence="7">
    <location>
        <begin position="198"/>
        <end position="217"/>
    </location>
</feature>
<evidence type="ECO:0000256" key="3">
    <source>
        <dbReference type="ARBA" id="ARBA00022475"/>
    </source>
</evidence>
<feature type="transmembrane region" description="Helical" evidence="7">
    <location>
        <begin position="306"/>
        <end position="327"/>
    </location>
</feature>
<dbReference type="GO" id="GO:0005886">
    <property type="term" value="C:plasma membrane"/>
    <property type="evidence" value="ECO:0007669"/>
    <property type="project" value="UniProtKB-SubCell"/>
</dbReference>
<evidence type="ECO:0000313" key="9">
    <source>
        <dbReference type="EMBL" id="EMT51264.1"/>
    </source>
</evidence>
<evidence type="ECO:0000256" key="2">
    <source>
        <dbReference type="ARBA" id="ARBA00022448"/>
    </source>
</evidence>
<dbReference type="STRING" id="1300222.I532_18627"/>
<evidence type="ECO:0000256" key="4">
    <source>
        <dbReference type="ARBA" id="ARBA00022692"/>
    </source>
</evidence>
<evidence type="ECO:0000256" key="1">
    <source>
        <dbReference type="ARBA" id="ARBA00004651"/>
    </source>
</evidence>
<dbReference type="InterPro" id="IPR035906">
    <property type="entry name" value="MetI-like_sf"/>
</dbReference>
<keyword evidence="4 7" id="KW-0812">Transmembrane</keyword>
<dbReference type="PANTHER" id="PTHR43163:SF6">
    <property type="entry name" value="DIPEPTIDE TRANSPORT SYSTEM PERMEASE PROTEIN DPPB-RELATED"/>
    <property type="match status" value="1"/>
</dbReference>
<feature type="domain" description="ABC transmembrane type-1" evidence="8">
    <location>
        <begin position="95"/>
        <end position="324"/>
    </location>
</feature>
<dbReference type="AlphaFoldDB" id="M8D4P7"/>
<dbReference type="GO" id="GO:0055085">
    <property type="term" value="P:transmembrane transport"/>
    <property type="evidence" value="ECO:0007669"/>
    <property type="project" value="InterPro"/>
</dbReference>
<dbReference type="Proteomes" id="UP000012081">
    <property type="component" value="Unassembled WGS sequence"/>
</dbReference>
<evidence type="ECO:0000256" key="5">
    <source>
        <dbReference type="ARBA" id="ARBA00022989"/>
    </source>
</evidence>
<dbReference type="Pfam" id="PF19300">
    <property type="entry name" value="BPD_transp_1_N"/>
    <property type="match status" value="1"/>
</dbReference>
<keyword evidence="5 7" id="KW-1133">Transmembrane helix</keyword>
<dbReference type="SUPFAM" id="SSF161098">
    <property type="entry name" value="MetI-like"/>
    <property type="match status" value="1"/>
</dbReference>
<dbReference type="Gene3D" id="1.10.3720.10">
    <property type="entry name" value="MetI-like"/>
    <property type="match status" value="1"/>
</dbReference>
<gene>
    <name evidence="9" type="ORF">I532_18627</name>
</gene>
<evidence type="ECO:0000313" key="10">
    <source>
        <dbReference type="Proteomes" id="UP000012081"/>
    </source>
</evidence>
<dbReference type="PANTHER" id="PTHR43163">
    <property type="entry name" value="DIPEPTIDE TRANSPORT SYSTEM PERMEASE PROTEIN DPPB-RELATED"/>
    <property type="match status" value="1"/>
</dbReference>
<dbReference type="RefSeq" id="WP_003390102.1">
    <property type="nucleotide sequence ID" value="NZ_APBN01000009.1"/>
</dbReference>
<feature type="transmembrane region" description="Helical" evidence="7">
    <location>
        <begin position="101"/>
        <end position="122"/>
    </location>
</feature>